<keyword evidence="1" id="KW-0175">Coiled coil</keyword>
<dbReference type="RefSeq" id="YP_009046072.1">
    <property type="nucleotide sequence ID" value="NC_024446.1"/>
</dbReference>
<dbReference type="KEGG" id="vg:19738082"/>
<feature type="domain" description="KilA-N" evidence="2">
    <location>
        <begin position="38"/>
        <end position="145"/>
    </location>
</feature>
<feature type="coiled-coil region" evidence="1">
    <location>
        <begin position="166"/>
        <end position="193"/>
    </location>
</feature>
<proteinExistence type="predicted"/>
<gene>
    <name evidence="3" type="ORF">pepv_078</name>
</gene>
<dbReference type="PROSITE" id="PS51301">
    <property type="entry name" value="KILA_N"/>
    <property type="match status" value="1"/>
</dbReference>
<evidence type="ECO:0000313" key="4">
    <source>
        <dbReference type="Proteomes" id="UP000140838"/>
    </source>
</evidence>
<dbReference type="InterPro" id="IPR017880">
    <property type="entry name" value="KilA_N"/>
</dbReference>
<protein>
    <submittedName>
        <fullName evidence="3">N1R/p28 family protein</fullName>
    </submittedName>
</protein>
<evidence type="ECO:0000256" key="1">
    <source>
        <dbReference type="SAM" id="Coils"/>
    </source>
</evidence>
<dbReference type="Proteomes" id="UP000140838">
    <property type="component" value="Genome"/>
</dbReference>
<dbReference type="Pfam" id="PF04383">
    <property type="entry name" value="KilA-N"/>
    <property type="match status" value="1"/>
</dbReference>
<evidence type="ECO:0000259" key="2">
    <source>
        <dbReference type="PROSITE" id="PS51301"/>
    </source>
</evidence>
<accession>A0A068EEU7</accession>
<sequence>MNKLVFLYNKKCKKQYYSERKYYNMEFVYNTVKDIDENFCFINYANIEVIMLKYNGYINATKICTLGNKNFRHWCKLEPSKKLIKTLNYKNGIYNKTVLEIGLISNSAYKYDLVGTYVHIDLVPHIICWVFPSIALNFSKILNSYLSNSFCMRLRKDSEGISKILYDIHDNEILNLKKNSKKLEEKYEKSNSLIKQKLSDLEVAIKGLSIK</sequence>
<keyword evidence="4" id="KW-1185">Reference proteome</keyword>
<reference evidence="3 4" key="1">
    <citation type="journal article" date="2014" name="BMC Genomics">
        <title>The complete genome sequences of poxviruses isolated from a penguin and a pigeon in South Africa and comparison to other sequenced avipoxviruses.</title>
        <authorList>
            <person name="Offerman K."/>
            <person name="Carulei O."/>
            <person name="van der Walt A.P."/>
            <person name="Douglass N."/>
            <person name="Williamson A.L."/>
        </authorList>
    </citation>
    <scope>NUCLEOTIDE SEQUENCE [LARGE SCALE GENOMIC DNA]</scope>
    <source>
        <strain evidence="3">PSan92</strain>
    </source>
</reference>
<organism evidence="3 4">
    <name type="scientific">Penguinpox virus</name>
    <dbReference type="NCBI Taxonomy" id="648998"/>
    <lineage>
        <taxon>Viruses</taxon>
        <taxon>Varidnaviria</taxon>
        <taxon>Bamfordvirae</taxon>
        <taxon>Nucleocytoviricota</taxon>
        <taxon>Pokkesviricetes</taxon>
        <taxon>Chitovirales</taxon>
        <taxon>Poxviridae</taxon>
        <taxon>Chordopoxvirinae</taxon>
        <taxon>Avipoxvirus</taxon>
        <taxon>Avipoxvirus penguinpox</taxon>
    </lineage>
</organism>
<dbReference type="InterPro" id="IPR018004">
    <property type="entry name" value="KilA/APSES_HTH"/>
</dbReference>
<dbReference type="EMBL" id="KJ859677">
    <property type="protein sequence ID" value="AID46814.1"/>
    <property type="molecule type" value="Genomic_DNA"/>
</dbReference>
<name>A0A068EEU7_9POXV</name>
<evidence type="ECO:0000313" key="3">
    <source>
        <dbReference type="EMBL" id="AID46814.1"/>
    </source>
</evidence>
<dbReference type="GeneID" id="19738082"/>